<keyword evidence="3" id="KW-1185">Reference proteome</keyword>
<dbReference type="RefSeq" id="WP_114771624.1">
    <property type="nucleotide sequence ID" value="NZ_QQBB01000008.1"/>
</dbReference>
<dbReference type="Pfam" id="PF06823">
    <property type="entry name" value="DUF1236"/>
    <property type="match status" value="1"/>
</dbReference>
<evidence type="ECO:0000256" key="1">
    <source>
        <dbReference type="SAM" id="SignalP"/>
    </source>
</evidence>
<evidence type="ECO:0000313" key="2">
    <source>
        <dbReference type="EMBL" id="RDI56657.1"/>
    </source>
</evidence>
<proteinExistence type="predicted"/>
<name>A0A370HGR1_9HYPH</name>
<keyword evidence="1" id="KW-0732">Signal</keyword>
<dbReference type="AlphaFoldDB" id="A0A370HGR1"/>
<dbReference type="InterPro" id="IPR009642">
    <property type="entry name" value="DUF1236"/>
</dbReference>
<sequence>MKSLHVATAALGLLTAAPAVAQTSVTTTTTTSADTTGSITIAPEKRTVIRERLTTAKPVTFKERVTVGWTVPDSVELQAVPETIVSDVPSVKGYQYFVYNDDVVLIDPQTRKVVTIVE</sequence>
<feature type="signal peptide" evidence="1">
    <location>
        <begin position="1"/>
        <end position="21"/>
    </location>
</feature>
<dbReference type="EMBL" id="QQBB01000008">
    <property type="protein sequence ID" value="RDI56657.1"/>
    <property type="molecule type" value="Genomic_DNA"/>
</dbReference>
<comment type="caution">
    <text evidence="2">The sequence shown here is derived from an EMBL/GenBank/DDBJ whole genome shotgun (WGS) entry which is preliminary data.</text>
</comment>
<organism evidence="2 3">
    <name type="scientific">Microvirga subterranea</name>
    <dbReference type="NCBI Taxonomy" id="186651"/>
    <lineage>
        <taxon>Bacteria</taxon>
        <taxon>Pseudomonadati</taxon>
        <taxon>Pseudomonadota</taxon>
        <taxon>Alphaproteobacteria</taxon>
        <taxon>Hyphomicrobiales</taxon>
        <taxon>Methylobacteriaceae</taxon>
        <taxon>Microvirga</taxon>
    </lineage>
</organism>
<gene>
    <name evidence="2" type="ORF">DES45_1082</name>
</gene>
<protein>
    <submittedName>
        <fullName evidence="2">Uncharacterized protein DUF1236</fullName>
    </submittedName>
</protein>
<dbReference type="OrthoDB" id="102964at2"/>
<accession>A0A370HGR1</accession>
<evidence type="ECO:0000313" key="3">
    <source>
        <dbReference type="Proteomes" id="UP000254925"/>
    </source>
</evidence>
<dbReference type="Proteomes" id="UP000254925">
    <property type="component" value="Unassembled WGS sequence"/>
</dbReference>
<feature type="chain" id="PRO_5016703390" evidence="1">
    <location>
        <begin position="22"/>
        <end position="118"/>
    </location>
</feature>
<reference evidence="2 3" key="1">
    <citation type="submission" date="2018-07" db="EMBL/GenBank/DDBJ databases">
        <title>Genomic Encyclopedia of Type Strains, Phase IV (KMG-IV): sequencing the most valuable type-strain genomes for metagenomic binning, comparative biology and taxonomic classification.</title>
        <authorList>
            <person name="Goeker M."/>
        </authorList>
    </citation>
    <scope>NUCLEOTIDE SEQUENCE [LARGE SCALE GENOMIC DNA]</scope>
    <source>
        <strain evidence="2 3">DSM 14364</strain>
    </source>
</reference>
<dbReference type="Gene3D" id="3.10.450.160">
    <property type="entry name" value="inner membrane protein cigr"/>
    <property type="match status" value="1"/>
</dbReference>